<keyword evidence="3" id="KW-1185">Reference proteome</keyword>
<reference evidence="2 3" key="1">
    <citation type="submission" date="2024-10" db="EMBL/GenBank/DDBJ databases">
        <authorList>
            <person name="Kim D."/>
        </authorList>
    </citation>
    <scope>NUCLEOTIDE SEQUENCE [LARGE SCALE GENOMIC DNA]</scope>
    <source>
        <strain evidence="2">BH-2024</strain>
    </source>
</reference>
<protein>
    <submittedName>
        <fullName evidence="2">Uncharacterized protein</fullName>
    </submittedName>
</protein>
<evidence type="ECO:0000313" key="3">
    <source>
        <dbReference type="Proteomes" id="UP001620626"/>
    </source>
</evidence>
<evidence type="ECO:0000256" key="1">
    <source>
        <dbReference type="SAM" id="MobiDB-lite"/>
    </source>
</evidence>
<feature type="region of interest" description="Disordered" evidence="1">
    <location>
        <begin position="205"/>
        <end position="326"/>
    </location>
</feature>
<sequence>MDWKKPPPSPDRNQNKHIVPYKQKSIVLRRKEESVEDLQKIQNEMSAIIAQTMDNQKVMRDEAYALQIAANVQPTNIEVIRPKRPKMLAQLSRKMKPEPENWKRNLSKTFEHECLPNMRIELDKKQAAFSNSYHGYWGDDYSPPKSEKLPYVDQSAQNSQMMLEAPNAGKLEQAFSAHGDQTPLYLMDGTSTQVDHNDNEEIIHHRSSSSSDDCVFMHRPESDTDLDRERSPSPSQRHYAVDQRQRSLRSKSVKNSGSKSGRIRDGSDEDLSKSKLKAPDQNASRTEDQRRKYSRRATFHDSSPTSSDQFQRQMKHYEGSKRIDHLKLKETADQDHLSQGLYDQDNTTISDQTNIGVDEDIIDLDELEEEAVVRVAMKHSLEEAEKIKREDEEQLRIAMEHSVMDEIQKRKSKKKKGTLGKLKSLIPRPPQIISNNFIRASSSENLSYDDDDAAFQKALRDSIHDQKYILQRKVFY</sequence>
<organism evidence="2 3">
    <name type="scientific">Heterodera trifolii</name>
    <dbReference type="NCBI Taxonomy" id="157864"/>
    <lineage>
        <taxon>Eukaryota</taxon>
        <taxon>Metazoa</taxon>
        <taxon>Ecdysozoa</taxon>
        <taxon>Nematoda</taxon>
        <taxon>Chromadorea</taxon>
        <taxon>Rhabditida</taxon>
        <taxon>Tylenchina</taxon>
        <taxon>Tylenchomorpha</taxon>
        <taxon>Tylenchoidea</taxon>
        <taxon>Heteroderidae</taxon>
        <taxon>Heteroderinae</taxon>
        <taxon>Heterodera</taxon>
    </lineage>
</organism>
<feature type="compositionally biased region" description="Basic and acidic residues" evidence="1">
    <location>
        <begin position="215"/>
        <end position="231"/>
    </location>
</feature>
<feature type="compositionally biased region" description="Basic and acidic residues" evidence="1">
    <location>
        <begin position="315"/>
        <end position="326"/>
    </location>
</feature>
<feature type="compositionally biased region" description="Polar residues" evidence="1">
    <location>
        <begin position="300"/>
        <end position="312"/>
    </location>
</feature>
<name>A0ABD2J7Z4_9BILA</name>
<dbReference type="Proteomes" id="UP001620626">
    <property type="component" value="Unassembled WGS sequence"/>
</dbReference>
<feature type="compositionally biased region" description="Basic and acidic residues" evidence="1">
    <location>
        <begin position="262"/>
        <end position="273"/>
    </location>
</feature>
<accession>A0ABD2J7Z4</accession>
<evidence type="ECO:0000313" key="2">
    <source>
        <dbReference type="EMBL" id="KAL3086694.1"/>
    </source>
</evidence>
<dbReference type="EMBL" id="JBICBT010001035">
    <property type="protein sequence ID" value="KAL3086694.1"/>
    <property type="molecule type" value="Genomic_DNA"/>
</dbReference>
<dbReference type="AlphaFoldDB" id="A0ABD2J7Z4"/>
<proteinExistence type="predicted"/>
<gene>
    <name evidence="2" type="ORF">niasHT_039282</name>
</gene>
<comment type="caution">
    <text evidence="2">The sequence shown here is derived from an EMBL/GenBank/DDBJ whole genome shotgun (WGS) entry which is preliminary data.</text>
</comment>